<dbReference type="Proteomes" id="UP001143910">
    <property type="component" value="Unassembled WGS sequence"/>
</dbReference>
<protein>
    <submittedName>
        <fullName evidence="1">Uncharacterized protein</fullName>
    </submittedName>
</protein>
<accession>A0ACC1NCX1</accession>
<dbReference type="EMBL" id="JANJQO010000602">
    <property type="protein sequence ID" value="KAJ2976269.1"/>
    <property type="molecule type" value="Genomic_DNA"/>
</dbReference>
<organism evidence="1 2">
    <name type="scientific">Zarea fungicola</name>
    <dbReference type="NCBI Taxonomy" id="93591"/>
    <lineage>
        <taxon>Eukaryota</taxon>
        <taxon>Fungi</taxon>
        <taxon>Dikarya</taxon>
        <taxon>Ascomycota</taxon>
        <taxon>Pezizomycotina</taxon>
        <taxon>Sordariomycetes</taxon>
        <taxon>Hypocreomycetidae</taxon>
        <taxon>Hypocreales</taxon>
        <taxon>Cordycipitaceae</taxon>
        <taxon>Zarea</taxon>
    </lineage>
</organism>
<keyword evidence="2" id="KW-1185">Reference proteome</keyword>
<sequence length="581" mass="61653">MSWAGHQHYAARKPSSSHDLATLRPPILGSGTESARRTWSRHRRFATVTVSFNTVARATVLLVEASSTRCDSPPNSPFLLLVLPALAGALKDPSSGAATAAIDDAVAIGTKDDAAIPKGRGDLPTKDAPVDGRDGKPHLGPFIETDGTVKTGTDGKSDSVEKIKGRPADPTIVDGKKIPESNDGIMFDKNREKAKEGTTGTEGGVSEKDKARKAHEGKTGEKTVTQPESPKEKLPLPHSEEEKMNAGKEKPKAKPIDKDAIKDGDNGGFAGFDAKTREQLPVPHSVDKDHLKVNAPTSTKKSSPKTPAADNDEGIIQPFHSFVLSLTMILVSEVGDKTFLVAALMAMKHDRLVVFSAAFGALFVMTILSAVLGHAVPALIPKRITSFLAAGLFFVFGAKLLREGLKMDPDEGVGAEMHEVEQELAAKEKEFEPNGSMSADALEMGLNGRSARSKGRLNSPARSPSQSPSRTKKSKSAGGFLYGATNLCSLLLSPVWVQTFVMTFLGEWGDRSQIATIAMAAGQDYWWVTLGATVGHAICTGVAVIGGRAIAGRVSMKVVTVGGAIAFLAFGLIYFIESFYA</sequence>
<comment type="caution">
    <text evidence="1">The sequence shown here is derived from an EMBL/GenBank/DDBJ whole genome shotgun (WGS) entry which is preliminary data.</text>
</comment>
<evidence type="ECO:0000313" key="1">
    <source>
        <dbReference type="EMBL" id="KAJ2976269.1"/>
    </source>
</evidence>
<proteinExistence type="predicted"/>
<gene>
    <name evidence="1" type="ORF">NQ176_g5050</name>
</gene>
<name>A0ACC1NCX1_9HYPO</name>
<reference evidence="1" key="1">
    <citation type="submission" date="2022-08" db="EMBL/GenBank/DDBJ databases">
        <title>Genome Sequence of Lecanicillium fungicola.</title>
        <authorList>
            <person name="Buettner E."/>
        </authorList>
    </citation>
    <scope>NUCLEOTIDE SEQUENCE</scope>
    <source>
        <strain evidence="1">Babe33</strain>
    </source>
</reference>
<evidence type="ECO:0000313" key="2">
    <source>
        <dbReference type="Proteomes" id="UP001143910"/>
    </source>
</evidence>